<gene>
    <name evidence="3" type="ORF">ACFQO0_05185</name>
</gene>
<dbReference type="PANTHER" id="PTHR10907:SF47">
    <property type="entry name" value="REGUCALCIN"/>
    <property type="match status" value="1"/>
</dbReference>
<evidence type="ECO:0000313" key="4">
    <source>
        <dbReference type="Proteomes" id="UP001596379"/>
    </source>
</evidence>
<dbReference type="GO" id="GO:0016787">
    <property type="term" value="F:hydrolase activity"/>
    <property type="evidence" value="ECO:0007669"/>
    <property type="project" value="UniProtKB-KW"/>
</dbReference>
<keyword evidence="4" id="KW-1185">Reference proteome</keyword>
<keyword evidence="3" id="KW-0378">Hydrolase</keyword>
<dbReference type="RefSeq" id="WP_382232954.1">
    <property type="nucleotide sequence ID" value="NZ_JBHTCC010000001.1"/>
</dbReference>
<evidence type="ECO:0000256" key="1">
    <source>
        <dbReference type="ARBA" id="ARBA00008853"/>
    </source>
</evidence>
<evidence type="ECO:0000313" key="3">
    <source>
        <dbReference type="EMBL" id="MFC7297827.1"/>
    </source>
</evidence>
<comment type="similarity">
    <text evidence="1">Belongs to the SMP-30/CGR1 family.</text>
</comment>
<proteinExistence type="inferred from homology"/>
<dbReference type="Proteomes" id="UP001596379">
    <property type="component" value="Unassembled WGS sequence"/>
</dbReference>
<dbReference type="InterPro" id="IPR011042">
    <property type="entry name" value="6-blade_b-propeller_TolB-like"/>
</dbReference>
<evidence type="ECO:0000259" key="2">
    <source>
        <dbReference type="Pfam" id="PF08450"/>
    </source>
</evidence>
<dbReference type="InterPro" id="IPR013658">
    <property type="entry name" value="SGL"/>
</dbReference>
<dbReference type="EC" id="3.1.1.99" evidence="3"/>
<reference evidence="4" key="1">
    <citation type="journal article" date="2019" name="Int. J. Syst. Evol. Microbiol.">
        <title>The Global Catalogue of Microorganisms (GCM) 10K type strain sequencing project: providing services to taxonomists for standard genome sequencing and annotation.</title>
        <authorList>
            <consortium name="The Broad Institute Genomics Platform"/>
            <consortium name="The Broad Institute Genome Sequencing Center for Infectious Disease"/>
            <person name="Wu L."/>
            <person name="Ma J."/>
        </authorList>
    </citation>
    <scope>NUCLEOTIDE SEQUENCE [LARGE SCALE GENOMIC DNA]</scope>
    <source>
        <strain evidence="4">CCUG 36956</strain>
    </source>
</reference>
<dbReference type="Gene3D" id="2.120.10.30">
    <property type="entry name" value="TolB, C-terminal domain"/>
    <property type="match status" value="1"/>
</dbReference>
<accession>A0ABW2J3Y6</accession>
<name>A0ABW2J3Y6_9BURK</name>
<sequence>MSTEKIRAILNTPMQLGECPLWHVQEAALYWIDIDGCSVHRYDPVSGAHRNWPMPSEPGCIAINATGGLIVALRSGMALLDTVSGELSKLADAPYDQASTRFNDGRCDAAGRLWVGSIYEPRDHPHAALYCIEHGAIRDSGKRATVSNGVAFSPDNKTLYHADTTSHRIHAYEFDVATGVLGGSRLLKQFSTDKTHNYGGRPDGAAVDSEGAYWSAMYEGGRLVRLAPTGELLAEIALPVRCPTMMAFGGEDMRTLYITTVSKNRSAAELQQYPLSGCVLSMRVDVPGLAEHVYLP</sequence>
<protein>
    <submittedName>
        <fullName evidence="3">SMP-30/gluconolactonase/LRE family protein</fullName>
        <ecNumber evidence="3">3.1.1.99</ecNumber>
    </submittedName>
</protein>
<dbReference type="PANTHER" id="PTHR10907">
    <property type="entry name" value="REGUCALCIN"/>
    <property type="match status" value="1"/>
</dbReference>
<dbReference type="Pfam" id="PF08450">
    <property type="entry name" value="SGL"/>
    <property type="match status" value="1"/>
</dbReference>
<organism evidence="3 4">
    <name type="scientific">Herminiimonas aquatilis</name>
    <dbReference type="NCBI Taxonomy" id="345342"/>
    <lineage>
        <taxon>Bacteria</taxon>
        <taxon>Pseudomonadati</taxon>
        <taxon>Pseudomonadota</taxon>
        <taxon>Betaproteobacteria</taxon>
        <taxon>Burkholderiales</taxon>
        <taxon>Oxalobacteraceae</taxon>
        <taxon>Herminiimonas</taxon>
    </lineage>
</organism>
<dbReference type="SUPFAM" id="SSF63829">
    <property type="entry name" value="Calcium-dependent phosphotriesterase"/>
    <property type="match status" value="1"/>
</dbReference>
<dbReference type="PRINTS" id="PR01790">
    <property type="entry name" value="SMP30FAMILY"/>
</dbReference>
<feature type="domain" description="SMP-30/Gluconolactonase/LRE-like region" evidence="2">
    <location>
        <begin position="16"/>
        <end position="261"/>
    </location>
</feature>
<dbReference type="InterPro" id="IPR005511">
    <property type="entry name" value="SMP-30"/>
</dbReference>
<comment type="caution">
    <text evidence="3">The sequence shown here is derived from an EMBL/GenBank/DDBJ whole genome shotgun (WGS) entry which is preliminary data.</text>
</comment>
<dbReference type="EMBL" id="JBHTCC010000001">
    <property type="protein sequence ID" value="MFC7297827.1"/>
    <property type="molecule type" value="Genomic_DNA"/>
</dbReference>